<dbReference type="Gene3D" id="2.60.120.10">
    <property type="entry name" value="Jelly Rolls"/>
    <property type="match status" value="1"/>
</dbReference>
<dbReference type="SMART" id="SM00100">
    <property type="entry name" value="cNMP"/>
    <property type="match status" value="1"/>
</dbReference>
<dbReference type="InterPro" id="IPR000595">
    <property type="entry name" value="cNMP-bd_dom"/>
</dbReference>
<evidence type="ECO:0000256" key="2">
    <source>
        <dbReference type="ARBA" id="ARBA00023125"/>
    </source>
</evidence>
<dbReference type="PANTHER" id="PTHR24567">
    <property type="entry name" value="CRP FAMILY TRANSCRIPTIONAL REGULATORY PROTEIN"/>
    <property type="match status" value="1"/>
</dbReference>
<reference evidence="6 7" key="1">
    <citation type="journal article" date="2016" name="Nat. Commun.">
        <title>Thousands of microbial genomes shed light on interconnected biogeochemical processes in an aquifer system.</title>
        <authorList>
            <person name="Anantharaman K."/>
            <person name="Brown C.T."/>
            <person name="Hug L.A."/>
            <person name="Sharon I."/>
            <person name="Castelle C.J."/>
            <person name="Probst A.J."/>
            <person name="Thomas B.C."/>
            <person name="Singh A."/>
            <person name="Wilkins M.J."/>
            <person name="Karaoz U."/>
            <person name="Brodie E.L."/>
            <person name="Williams K.H."/>
            <person name="Hubbard S.S."/>
            <person name="Banfield J.F."/>
        </authorList>
    </citation>
    <scope>NUCLEOTIDE SEQUENCE [LARGE SCALE GENOMIC DNA]</scope>
</reference>
<sequence>MLKLLGLVKIIPSSENQNADLREKNMGVSGLVGRESYKNLSAQDILQFFMEYGKLTTLPKGSTMFSPGEKGDRIYLINHGEVKVYRSTNDGKEIILELLGPGSILGDTEALSGLEWKNTAITKQDTIVHMVSQRTLLERAEKDRKLSAWLLERTARKQLDTEALMEGLLFKSANSKVAQLLLDLADRYGVLSDEGTLIDYLITHQEIGNTIATTRETVSYAFMEFRQAGMIDTVKRRTVIKDRAALSLVAQE</sequence>
<dbReference type="InterPro" id="IPR014710">
    <property type="entry name" value="RmlC-like_jellyroll"/>
</dbReference>
<dbReference type="InterPro" id="IPR012318">
    <property type="entry name" value="HTH_CRP"/>
</dbReference>
<evidence type="ECO:0000259" key="4">
    <source>
        <dbReference type="PROSITE" id="PS50042"/>
    </source>
</evidence>
<dbReference type="Pfam" id="PF00027">
    <property type="entry name" value="cNMP_binding"/>
    <property type="match status" value="1"/>
</dbReference>
<dbReference type="InterPro" id="IPR036390">
    <property type="entry name" value="WH_DNA-bd_sf"/>
</dbReference>
<dbReference type="InterPro" id="IPR050397">
    <property type="entry name" value="Env_Response_Regulators"/>
</dbReference>
<dbReference type="GO" id="GO:0003700">
    <property type="term" value="F:DNA-binding transcription factor activity"/>
    <property type="evidence" value="ECO:0007669"/>
    <property type="project" value="TreeGrafter"/>
</dbReference>
<evidence type="ECO:0000313" key="6">
    <source>
        <dbReference type="EMBL" id="OGH05070.1"/>
    </source>
</evidence>
<dbReference type="Proteomes" id="UP000177583">
    <property type="component" value="Unassembled WGS sequence"/>
</dbReference>
<evidence type="ECO:0000259" key="5">
    <source>
        <dbReference type="PROSITE" id="PS51063"/>
    </source>
</evidence>
<name>A0A1F6H414_9PROT</name>
<feature type="domain" description="HTH crp-type" evidence="5">
    <location>
        <begin position="171"/>
        <end position="244"/>
    </location>
</feature>
<organism evidence="6 7">
    <name type="scientific">Candidatus Lambdaproteobacteria bacterium RIFOXYD2_FULL_56_26</name>
    <dbReference type="NCBI Taxonomy" id="1817773"/>
    <lineage>
        <taxon>Bacteria</taxon>
        <taxon>Pseudomonadati</taxon>
        <taxon>Pseudomonadota</taxon>
        <taxon>Candidatus Lambdaproteobacteria</taxon>
    </lineage>
</organism>
<dbReference type="Gene3D" id="1.10.10.10">
    <property type="entry name" value="Winged helix-like DNA-binding domain superfamily/Winged helix DNA-binding domain"/>
    <property type="match status" value="1"/>
</dbReference>
<dbReference type="SMART" id="SM00419">
    <property type="entry name" value="HTH_CRP"/>
    <property type="match status" value="1"/>
</dbReference>
<dbReference type="SUPFAM" id="SSF51206">
    <property type="entry name" value="cAMP-binding domain-like"/>
    <property type="match status" value="1"/>
</dbReference>
<keyword evidence="1" id="KW-0805">Transcription regulation</keyword>
<keyword evidence="2" id="KW-0238">DNA-binding</keyword>
<dbReference type="AlphaFoldDB" id="A0A1F6H414"/>
<gene>
    <name evidence="6" type="ORF">A2557_08855</name>
</gene>
<dbReference type="GO" id="GO:0005829">
    <property type="term" value="C:cytosol"/>
    <property type="evidence" value="ECO:0007669"/>
    <property type="project" value="TreeGrafter"/>
</dbReference>
<dbReference type="CDD" id="cd00092">
    <property type="entry name" value="HTH_CRP"/>
    <property type="match status" value="1"/>
</dbReference>
<evidence type="ECO:0000256" key="1">
    <source>
        <dbReference type="ARBA" id="ARBA00023015"/>
    </source>
</evidence>
<evidence type="ECO:0008006" key="8">
    <source>
        <dbReference type="Google" id="ProtNLM"/>
    </source>
</evidence>
<feature type="domain" description="Cyclic nucleotide-binding" evidence="4">
    <location>
        <begin position="36"/>
        <end position="136"/>
    </location>
</feature>
<keyword evidence="3" id="KW-0804">Transcription</keyword>
<dbReference type="CDD" id="cd00038">
    <property type="entry name" value="CAP_ED"/>
    <property type="match status" value="1"/>
</dbReference>
<evidence type="ECO:0000313" key="7">
    <source>
        <dbReference type="Proteomes" id="UP000177583"/>
    </source>
</evidence>
<dbReference type="SUPFAM" id="SSF46785">
    <property type="entry name" value="Winged helix' DNA-binding domain"/>
    <property type="match status" value="1"/>
</dbReference>
<dbReference type="GO" id="GO:0003677">
    <property type="term" value="F:DNA binding"/>
    <property type="evidence" value="ECO:0007669"/>
    <property type="project" value="UniProtKB-KW"/>
</dbReference>
<dbReference type="InterPro" id="IPR036388">
    <property type="entry name" value="WH-like_DNA-bd_sf"/>
</dbReference>
<dbReference type="PROSITE" id="PS50042">
    <property type="entry name" value="CNMP_BINDING_3"/>
    <property type="match status" value="1"/>
</dbReference>
<dbReference type="EMBL" id="MFNF01000001">
    <property type="protein sequence ID" value="OGH05070.1"/>
    <property type="molecule type" value="Genomic_DNA"/>
</dbReference>
<dbReference type="InterPro" id="IPR018490">
    <property type="entry name" value="cNMP-bd_dom_sf"/>
</dbReference>
<dbReference type="Pfam" id="PF13545">
    <property type="entry name" value="HTH_Crp_2"/>
    <property type="match status" value="1"/>
</dbReference>
<dbReference type="PROSITE" id="PS51063">
    <property type="entry name" value="HTH_CRP_2"/>
    <property type="match status" value="1"/>
</dbReference>
<proteinExistence type="predicted"/>
<protein>
    <recommendedName>
        <fullName evidence="8">Crp/Fnr family transcriptional regulator</fullName>
    </recommendedName>
</protein>
<accession>A0A1F6H414</accession>
<evidence type="ECO:0000256" key="3">
    <source>
        <dbReference type="ARBA" id="ARBA00023163"/>
    </source>
</evidence>
<comment type="caution">
    <text evidence="6">The sequence shown here is derived from an EMBL/GenBank/DDBJ whole genome shotgun (WGS) entry which is preliminary data.</text>
</comment>
<dbReference type="PANTHER" id="PTHR24567:SF26">
    <property type="entry name" value="REGULATORY PROTEIN YEIL"/>
    <property type="match status" value="1"/>
</dbReference>